<evidence type="ECO:0000313" key="4">
    <source>
        <dbReference type="Proteomes" id="UP000260351"/>
    </source>
</evidence>
<dbReference type="Gene3D" id="3.30.1450.10">
    <property type="match status" value="1"/>
</dbReference>
<name>A0A3E1K759_9GAMM</name>
<organism evidence="3 4">
    <name type="scientific">Wenzhouxiangella sediminis</name>
    <dbReference type="NCBI Taxonomy" id="1792836"/>
    <lineage>
        <taxon>Bacteria</taxon>
        <taxon>Pseudomonadati</taxon>
        <taxon>Pseudomonadota</taxon>
        <taxon>Gammaproteobacteria</taxon>
        <taxon>Chromatiales</taxon>
        <taxon>Wenzhouxiangellaceae</taxon>
        <taxon>Wenzhouxiangella</taxon>
    </lineage>
</organism>
<dbReference type="RefSeq" id="WP_116651055.1">
    <property type="nucleotide sequence ID" value="NZ_QUZK01000041.1"/>
</dbReference>
<dbReference type="PROSITE" id="PS51257">
    <property type="entry name" value="PROKAR_LIPOPROTEIN"/>
    <property type="match status" value="1"/>
</dbReference>
<keyword evidence="1 2" id="KW-0732">Signal</keyword>
<dbReference type="InterPro" id="IPR021534">
    <property type="entry name" value="DUF3192"/>
</dbReference>
<evidence type="ECO:0000256" key="2">
    <source>
        <dbReference type="SAM" id="SignalP"/>
    </source>
</evidence>
<reference evidence="3 4" key="1">
    <citation type="submission" date="2018-08" db="EMBL/GenBank/DDBJ databases">
        <title>Wenzhouxiangella salilacus sp. nov., a novel bacterium isolated from a saline lake in Xinjiang Province, China.</title>
        <authorList>
            <person name="Han S."/>
        </authorList>
    </citation>
    <scope>NUCLEOTIDE SEQUENCE [LARGE SCALE GENOMIC DNA]</scope>
    <source>
        <strain evidence="3 4">XDB06</strain>
    </source>
</reference>
<dbReference type="EMBL" id="QUZK01000041">
    <property type="protein sequence ID" value="RFF29821.1"/>
    <property type="molecule type" value="Genomic_DNA"/>
</dbReference>
<dbReference type="InterPro" id="IPR037873">
    <property type="entry name" value="BamE-like"/>
</dbReference>
<protein>
    <submittedName>
        <fullName evidence="3">DUF3192 domain-containing protein</fullName>
    </submittedName>
</protein>
<accession>A0A3E1K759</accession>
<feature type="chain" id="PRO_5017589156" evidence="2">
    <location>
        <begin position="24"/>
        <end position="126"/>
    </location>
</feature>
<keyword evidence="4" id="KW-1185">Reference proteome</keyword>
<dbReference type="OrthoDB" id="6399368at2"/>
<gene>
    <name evidence="3" type="ORF">DZC52_10260</name>
</gene>
<dbReference type="AlphaFoldDB" id="A0A3E1K759"/>
<dbReference type="Pfam" id="PF11399">
    <property type="entry name" value="DUF3192"/>
    <property type="match status" value="1"/>
</dbReference>
<dbReference type="Proteomes" id="UP000260351">
    <property type="component" value="Unassembled WGS sequence"/>
</dbReference>
<proteinExistence type="predicted"/>
<sequence>MNKTLTAVALALAVPALSGCVVAMGDVKADREADWQEMERSNREAISRLETGMTLETVRSRLGTPEFSESMEFDDGDYRVLFYRTQRREADGMTTRDETTPLIFRDGMLVGWGEAAWTDLTGRPLG</sequence>
<evidence type="ECO:0000313" key="3">
    <source>
        <dbReference type="EMBL" id="RFF29821.1"/>
    </source>
</evidence>
<feature type="signal peptide" evidence="2">
    <location>
        <begin position="1"/>
        <end position="23"/>
    </location>
</feature>
<comment type="caution">
    <text evidence="3">The sequence shown here is derived from an EMBL/GenBank/DDBJ whole genome shotgun (WGS) entry which is preliminary data.</text>
</comment>
<evidence type="ECO:0000256" key="1">
    <source>
        <dbReference type="ARBA" id="ARBA00022729"/>
    </source>
</evidence>